<reference evidence="1 2" key="1">
    <citation type="submission" date="2018-08" db="EMBL/GenBank/DDBJ databases">
        <title>Paenibacillus sp. M4BSY-1, whole genome shotgun sequence.</title>
        <authorList>
            <person name="Tuo L."/>
        </authorList>
    </citation>
    <scope>NUCLEOTIDE SEQUENCE [LARGE SCALE GENOMIC DNA]</scope>
    <source>
        <strain evidence="1 2">M4BSY-1</strain>
    </source>
</reference>
<sequence>MLKLTDMGDGSAGDMIKNPVVSFVQPVTAYYLISTIKYDEAPTAEDIANLESDDNEHVLVHEGKPFLEGHVDISTPTPNIVPWIGKTLYVYVVLKTEDGELHFIGDPEEPFSFQAEINP</sequence>
<keyword evidence="2" id="KW-1185">Reference proteome</keyword>
<evidence type="ECO:0000313" key="2">
    <source>
        <dbReference type="Proteomes" id="UP000261905"/>
    </source>
</evidence>
<dbReference type="AlphaFoldDB" id="A0A371P7H2"/>
<proteinExistence type="predicted"/>
<dbReference type="RefSeq" id="WP_116048177.1">
    <property type="nucleotide sequence ID" value="NZ_QUBQ01000004.1"/>
</dbReference>
<name>A0A371P7H2_9BACL</name>
<protein>
    <submittedName>
        <fullName evidence="1">Uncharacterized protein</fullName>
    </submittedName>
</protein>
<comment type="caution">
    <text evidence="1">The sequence shown here is derived from an EMBL/GenBank/DDBJ whole genome shotgun (WGS) entry which is preliminary data.</text>
</comment>
<dbReference type="EMBL" id="QUBQ01000004">
    <property type="protein sequence ID" value="REK71872.1"/>
    <property type="molecule type" value="Genomic_DNA"/>
</dbReference>
<gene>
    <name evidence="1" type="ORF">DX130_19380</name>
</gene>
<dbReference type="Proteomes" id="UP000261905">
    <property type="component" value="Unassembled WGS sequence"/>
</dbReference>
<evidence type="ECO:0000313" key="1">
    <source>
        <dbReference type="EMBL" id="REK71872.1"/>
    </source>
</evidence>
<accession>A0A371P7H2</accession>
<organism evidence="1 2">
    <name type="scientific">Paenibacillus paeoniae</name>
    <dbReference type="NCBI Taxonomy" id="2292705"/>
    <lineage>
        <taxon>Bacteria</taxon>
        <taxon>Bacillati</taxon>
        <taxon>Bacillota</taxon>
        <taxon>Bacilli</taxon>
        <taxon>Bacillales</taxon>
        <taxon>Paenibacillaceae</taxon>
        <taxon>Paenibacillus</taxon>
    </lineage>
</organism>